<dbReference type="Pfam" id="PF08903">
    <property type="entry name" value="DUF1846"/>
    <property type="match status" value="1"/>
</dbReference>
<name>A0A5B8JX31_9MOLU</name>
<dbReference type="OrthoDB" id="9803572at2"/>
<evidence type="ECO:0000259" key="2">
    <source>
        <dbReference type="Pfam" id="PF20921"/>
    </source>
</evidence>
<gene>
    <name evidence="3" type="ORF">FRW55_01210</name>
</gene>
<dbReference type="RefSeq" id="WP_146368387.1">
    <property type="nucleotide sequence ID" value="NZ_CP042295.1"/>
</dbReference>
<organism evidence="3 4">
    <name type="scientific">Mycoplasma anserisalpingitidis</name>
    <dbReference type="NCBI Taxonomy" id="519450"/>
    <lineage>
        <taxon>Bacteria</taxon>
        <taxon>Bacillati</taxon>
        <taxon>Mycoplasmatota</taxon>
        <taxon>Mollicutes</taxon>
        <taxon>Mycoplasmataceae</taxon>
        <taxon>Mycoplasma</taxon>
    </lineage>
</organism>
<feature type="domain" description="DUF1846" evidence="1">
    <location>
        <begin position="4"/>
        <end position="334"/>
    </location>
</feature>
<dbReference type="InterPro" id="IPR048441">
    <property type="entry name" value="DUF1846_C"/>
</dbReference>
<dbReference type="KEGG" id="mans:FRW55_01210"/>
<dbReference type="Gene3D" id="3.10.630.10">
    <property type="entry name" value="dip2346 domain like"/>
    <property type="match status" value="1"/>
</dbReference>
<dbReference type="AlphaFoldDB" id="A0A5B8JX31"/>
<keyword evidence="4" id="KW-1185">Reference proteome</keyword>
<evidence type="ECO:0000259" key="1">
    <source>
        <dbReference type="Pfam" id="PF08903"/>
    </source>
</evidence>
<accession>A0A5B8JX31</accession>
<evidence type="ECO:0000313" key="4">
    <source>
        <dbReference type="Proteomes" id="UP000318927"/>
    </source>
</evidence>
<reference evidence="3 4" key="1">
    <citation type="journal article" date="2019" name="Microbiol. Resour. Announc.">
        <title>Complete Genome Sequences of Three Mycoplasma anserisalpingitis (Mycoplasma sp. 1220) Strains.</title>
        <authorList>
            <person name="Grozner D."/>
            <person name="Forro B."/>
            <person name="Kovacs A.B."/>
            <person name="Marton S."/>
            <person name="Banyai K."/>
            <person name="Kreizinger Z."/>
            <person name="Sulyok K.M."/>
            <person name="Gyuranecz M."/>
        </authorList>
    </citation>
    <scope>NUCLEOTIDE SEQUENCE [LARGE SCALE GENOMIC DNA]</scope>
    <source>
        <strain evidence="3 4">ATCC:BAA-2147</strain>
    </source>
</reference>
<dbReference type="InterPro" id="IPR048496">
    <property type="entry name" value="DUF1846_N"/>
</dbReference>
<sequence>MEKCFNKNKYIKSQITKINQRIEFFKNKLYLEFGGKLFDDYHASRVLPGFEPDTKMSMLYKLKEKIEFMICINSEDVISQKIRSDIGISYEQDLFRLIEKLAKNEFYVGSVVITHYNNQEKIKSLTNKLDKLKIKYAFHYKIDNYPSDVNYICSENGFGKNQYIKTTRELVVVTAPGPGSGKLATCLSQIYNDYQNNIKSGYAKFETFPVWNIELDNPINLAYEAATVNLNDVNMIDPFHYKKYKKIAVNYNRDIESFPILQNLFRKIMNQDIYFSPTDMGVNMLKNGIINNQLANFYAQQEIIRRYFNIKLEVLKDYSKKDQLEKIQAIMNKLKIKQNYRKVYDYSVQLANANKRNYAAFEVDQKLISGKESELFEPSAAALLNALKVVSDIDLSVDVLPLEIINQILLFKKTDIFNSEGKLKVYDVLTTIAIQAKFDKNCKRMFDNLKKLNNSEFHTTKLLSKSEEETLKKLGVNITQELLND</sequence>
<dbReference type="Proteomes" id="UP000318927">
    <property type="component" value="Chromosome"/>
</dbReference>
<dbReference type="EMBL" id="CP042295">
    <property type="protein sequence ID" value="QDY86779.1"/>
    <property type="molecule type" value="Genomic_DNA"/>
</dbReference>
<dbReference type="Gene3D" id="1.20.1570.10">
    <property type="entry name" value="dip2346 domain like"/>
    <property type="match status" value="1"/>
</dbReference>
<evidence type="ECO:0000313" key="3">
    <source>
        <dbReference type="EMBL" id="QDY86779.1"/>
    </source>
</evidence>
<feature type="domain" description="DUF1846" evidence="2">
    <location>
        <begin position="340"/>
        <end position="481"/>
    </location>
</feature>
<protein>
    <submittedName>
        <fullName evidence="3">DUF1846 family protein</fullName>
    </submittedName>
</protein>
<dbReference type="Pfam" id="PF20921">
    <property type="entry name" value="DUF1846_C"/>
    <property type="match status" value="1"/>
</dbReference>
<dbReference type="Gene3D" id="3.40.140.40">
    <property type="entry name" value="Domain of unknown function (DUF1846), C-terminal subdomain"/>
    <property type="match status" value="1"/>
</dbReference>
<proteinExistence type="predicted"/>